<dbReference type="RefSeq" id="WP_011464065.1">
    <property type="nucleotide sequence ID" value="NC_007908.1"/>
</dbReference>
<dbReference type="InterPro" id="IPR001789">
    <property type="entry name" value="Sig_transdc_resp-reg_receiver"/>
</dbReference>
<dbReference type="CDD" id="cd00082">
    <property type="entry name" value="HisKA"/>
    <property type="match status" value="1"/>
</dbReference>
<feature type="modified residue" description="4-aspartylphosphate" evidence="21">
    <location>
        <position position="615"/>
    </location>
</feature>
<feature type="transmembrane region" description="Helical" evidence="22">
    <location>
        <begin position="89"/>
        <end position="121"/>
    </location>
</feature>
<dbReference type="InterPro" id="IPR038318">
    <property type="entry name" value="KdpD_sf"/>
</dbReference>
<keyword evidence="14" id="KW-0843">Virulence</keyword>
<dbReference type="PRINTS" id="PR00344">
    <property type="entry name" value="BCTRLSENSOR"/>
</dbReference>
<keyword evidence="13" id="KW-0902">Two-component regulatory system</keyword>
<keyword evidence="8" id="KW-0732">Signal</keyword>
<dbReference type="OrthoDB" id="9796305at2"/>
<dbReference type="Proteomes" id="UP000008332">
    <property type="component" value="Chromosome"/>
</dbReference>
<dbReference type="eggNOG" id="COG2198">
    <property type="taxonomic scope" value="Bacteria"/>
</dbReference>
<dbReference type="SMART" id="SM00387">
    <property type="entry name" value="HATPase_c"/>
    <property type="match status" value="1"/>
</dbReference>
<evidence type="ECO:0000256" key="20">
    <source>
        <dbReference type="PROSITE-ProRule" id="PRU00110"/>
    </source>
</evidence>
<dbReference type="PROSITE" id="PS50112">
    <property type="entry name" value="PAS"/>
    <property type="match status" value="1"/>
</dbReference>
<dbReference type="Pfam" id="PF13426">
    <property type="entry name" value="PAS_9"/>
    <property type="match status" value="1"/>
</dbReference>
<dbReference type="Pfam" id="PF00072">
    <property type="entry name" value="Response_reg"/>
    <property type="match status" value="2"/>
</dbReference>
<feature type="transmembrane region" description="Helical" evidence="22">
    <location>
        <begin position="57"/>
        <end position="77"/>
    </location>
</feature>
<dbReference type="InterPro" id="IPR008207">
    <property type="entry name" value="Sig_transdc_His_kin_Hpt_dom"/>
</dbReference>
<evidence type="ECO:0000256" key="3">
    <source>
        <dbReference type="ARBA" id="ARBA00012438"/>
    </source>
</evidence>
<dbReference type="HOGENOM" id="CLU_293867_0_0_4"/>
<dbReference type="InterPro" id="IPR035965">
    <property type="entry name" value="PAS-like_dom_sf"/>
</dbReference>
<sequence length="1033" mass="113652">MNTSGKIQGNDDGKASDRSVSLLPNQELRHKHPAWNRLLNLLDRFYAKLAHSEHKGLYRYLLTLVLSVVALFARMVIAPEDAGLQFITFFPAVAISAVLFGTGPGLFTTFIGATMGTYFFFPPYEAFVFEFQHHTLISVVIFCADGLIVSLSIGAMRRYFSNYVITVAKLETALEQSRHNEAELTYQKYALDQHAIVAATDVRGTITYVNDLFCAISQYSRDELLGHNHRLLNSGAHPKEFFEAMYRTISSGEVWKGDICNRAKDGSLYWVSTTIVPYVNDSGKPIRYVAIRADITERKRAKEAAQAATLAKSQFLANMSHEIRTPMNAVLGLTRMVLESDLKPEQREQLIKVSKSGRALVRIINDILDFSRIEAGRLAIERIPLRVEAVLLEVADLFSAQAEEKGLELFLDIEPETPLQVIGDPLRLTQVLNNLVGNAIKFTDHGEIHIGVRVAHYGDATLTLCINVRDTGIGMAPEQIGVLFQSFTQADSSTTRNYGGSGLGLTIAKKLVELMGGQITLDSAVGQGTNVSFSVAVGMAPDDFRRVTHMGQDLQQMHGKRVLVVDDQATSRQILSRLLQAWGMEATEAESGPQALARVAEANRAGRPFHAVLLDWRMPGMSGLEVATALKAQDEAKGLPTPLQVLMVTAYDKQSLLQEPEAANIDGVLTKPVVPSYLFDALLQGEPRHPDASDELVAQRFDGVRVLLVEDNDLNQEVASSFLRKRGVSVTVAWHGGEAVELIQHQQFDLVLMDLHMPVMGGIEAARRIRELPQGKNLPIVAMTAAVMEEDRARCRAAGMNGFVAKPVEPEDLARVLVMYTRPGTQTPPATTPTIQAGEPVLDLVKGLRRLDGDRALQQRLLLGFVERHHDIVGRLDALLAEKNTTEAVDLIHTLKGVAANLGAVALAEASRRLIEELRSATPLASRFAFHTTLVETLTQMQQHIAGHVQTDLAEAAAVEPVSLEHTLLALEPFIVGQEVIPDALLVALQRISTADLPYSPLARQLRHHLDNFEHGEVLEAFKLLRVEQAVQG</sequence>
<dbReference type="CDD" id="cd16922">
    <property type="entry name" value="HATPase_EvgS-ArcB-TorS-like"/>
    <property type="match status" value="1"/>
</dbReference>
<evidence type="ECO:0000259" key="24">
    <source>
        <dbReference type="PROSITE" id="PS50110"/>
    </source>
</evidence>
<dbReference type="InterPro" id="IPR036097">
    <property type="entry name" value="HisK_dim/P_sf"/>
</dbReference>
<evidence type="ECO:0000256" key="11">
    <source>
        <dbReference type="ARBA" id="ARBA00022840"/>
    </source>
</evidence>
<dbReference type="Gene3D" id="1.10.287.130">
    <property type="match status" value="1"/>
</dbReference>
<dbReference type="Gene3D" id="3.40.50.2300">
    <property type="match status" value="2"/>
</dbReference>
<evidence type="ECO:0000256" key="10">
    <source>
        <dbReference type="ARBA" id="ARBA00022777"/>
    </source>
</evidence>
<dbReference type="Pfam" id="PF00512">
    <property type="entry name" value="HisKA"/>
    <property type="match status" value="1"/>
</dbReference>
<feature type="domain" description="HPt" evidence="27">
    <location>
        <begin position="854"/>
        <end position="952"/>
    </location>
</feature>
<dbReference type="EMBL" id="CP000267">
    <property type="protein sequence ID" value="ABD69497.1"/>
    <property type="molecule type" value="Genomic_DNA"/>
</dbReference>
<dbReference type="InterPro" id="IPR004358">
    <property type="entry name" value="Sig_transdc_His_kin-like_C"/>
</dbReference>
<evidence type="ECO:0000256" key="15">
    <source>
        <dbReference type="ARBA" id="ARBA00023136"/>
    </source>
</evidence>
<dbReference type="SMART" id="SM00448">
    <property type="entry name" value="REC"/>
    <property type="match status" value="2"/>
</dbReference>
<dbReference type="SUPFAM" id="SSF52172">
    <property type="entry name" value="CheY-like"/>
    <property type="match status" value="2"/>
</dbReference>
<keyword evidence="15 22" id="KW-0472">Membrane</keyword>
<feature type="domain" description="Histidine kinase" evidence="23">
    <location>
        <begin position="318"/>
        <end position="539"/>
    </location>
</feature>
<dbReference type="PROSITE" id="PS50113">
    <property type="entry name" value="PAC"/>
    <property type="match status" value="1"/>
</dbReference>
<keyword evidence="11" id="KW-0067">ATP-binding</keyword>
<feature type="domain" description="Response regulatory" evidence="24">
    <location>
        <begin position="561"/>
        <end position="686"/>
    </location>
</feature>
<dbReference type="InterPro" id="IPR005467">
    <property type="entry name" value="His_kinase_dom"/>
</dbReference>
<evidence type="ECO:0000313" key="28">
    <source>
        <dbReference type="EMBL" id="ABD69497.1"/>
    </source>
</evidence>
<feature type="transmembrane region" description="Helical" evidence="22">
    <location>
        <begin position="133"/>
        <end position="156"/>
    </location>
</feature>
<dbReference type="InterPro" id="IPR003661">
    <property type="entry name" value="HisK_dim/P_dom"/>
</dbReference>
<dbReference type="FunFam" id="1.10.287.130:FF:000002">
    <property type="entry name" value="Two-component osmosensing histidine kinase"/>
    <property type="match status" value="1"/>
</dbReference>
<keyword evidence="6 28" id="KW-0808">Transferase</keyword>
<gene>
    <name evidence="28" type="ordered locus">Rfer_1768</name>
</gene>
<keyword evidence="4" id="KW-1003">Cell membrane</keyword>
<dbReference type="CDD" id="cd17546">
    <property type="entry name" value="REC_hyHK_CKI1_RcsC-like"/>
    <property type="match status" value="2"/>
</dbReference>
<dbReference type="GO" id="GO:0005886">
    <property type="term" value="C:plasma membrane"/>
    <property type="evidence" value="ECO:0007669"/>
    <property type="project" value="UniProtKB-SubCell"/>
</dbReference>
<comment type="catalytic activity">
    <reaction evidence="1">
        <text>ATP + protein L-histidine = ADP + protein N-phospho-L-histidine.</text>
        <dbReference type="EC" id="2.7.13.3"/>
    </reaction>
</comment>
<evidence type="ECO:0000256" key="5">
    <source>
        <dbReference type="ARBA" id="ARBA00022553"/>
    </source>
</evidence>
<dbReference type="SMART" id="SM00086">
    <property type="entry name" value="PAC"/>
    <property type="match status" value="1"/>
</dbReference>
<dbReference type="FunFam" id="3.30.565.10:FF:000010">
    <property type="entry name" value="Sensor histidine kinase RcsC"/>
    <property type="match status" value="1"/>
</dbReference>
<dbReference type="InterPro" id="IPR036890">
    <property type="entry name" value="HATPase_C_sf"/>
</dbReference>
<keyword evidence="5 21" id="KW-0597">Phosphoprotein</keyword>
<evidence type="ECO:0000256" key="16">
    <source>
        <dbReference type="ARBA" id="ARBA00058004"/>
    </source>
</evidence>
<evidence type="ECO:0000256" key="2">
    <source>
        <dbReference type="ARBA" id="ARBA00004651"/>
    </source>
</evidence>
<dbReference type="Gene3D" id="1.20.120.620">
    <property type="entry name" value="Backbone structure of the membrane domain of e. Coli histidine kinase receptor kdpd"/>
    <property type="match status" value="1"/>
</dbReference>
<dbReference type="Gene3D" id="1.20.120.160">
    <property type="entry name" value="HPT domain"/>
    <property type="match status" value="1"/>
</dbReference>
<keyword evidence="29" id="KW-1185">Reference proteome</keyword>
<evidence type="ECO:0000256" key="8">
    <source>
        <dbReference type="ARBA" id="ARBA00022729"/>
    </source>
</evidence>
<keyword evidence="9" id="KW-0547">Nucleotide-binding</keyword>
<evidence type="ECO:0000256" key="12">
    <source>
        <dbReference type="ARBA" id="ARBA00022989"/>
    </source>
</evidence>
<dbReference type="SUPFAM" id="SSF55785">
    <property type="entry name" value="PYP-like sensor domain (PAS domain)"/>
    <property type="match status" value="1"/>
</dbReference>
<feature type="domain" description="PAC" evidence="26">
    <location>
        <begin position="253"/>
        <end position="307"/>
    </location>
</feature>
<dbReference type="SUPFAM" id="SSF47226">
    <property type="entry name" value="Histidine-containing phosphotransfer domain, HPT domain"/>
    <property type="match status" value="1"/>
</dbReference>
<protein>
    <recommendedName>
        <fullName evidence="18">Sensory/regulatory protein RpfC</fullName>
        <ecNumber evidence="3">2.7.13.3</ecNumber>
    </recommendedName>
    <alternativeName>
        <fullName evidence="19">Virulence sensor protein BvgS</fullName>
    </alternativeName>
</protein>
<dbReference type="InterPro" id="IPR011006">
    <property type="entry name" value="CheY-like_superfamily"/>
</dbReference>
<dbReference type="InterPro" id="IPR000014">
    <property type="entry name" value="PAS"/>
</dbReference>
<reference evidence="29" key="1">
    <citation type="submission" date="2006-02" db="EMBL/GenBank/DDBJ databases">
        <title>Complete sequence of chromosome of Rhodoferax ferrireducens DSM 15236.</title>
        <authorList>
            <person name="Copeland A."/>
            <person name="Lucas S."/>
            <person name="Lapidus A."/>
            <person name="Barry K."/>
            <person name="Detter J.C."/>
            <person name="Glavina del Rio T."/>
            <person name="Hammon N."/>
            <person name="Israni S."/>
            <person name="Pitluck S."/>
            <person name="Brettin T."/>
            <person name="Bruce D."/>
            <person name="Han C."/>
            <person name="Tapia R."/>
            <person name="Gilna P."/>
            <person name="Kiss H."/>
            <person name="Schmutz J."/>
            <person name="Larimer F."/>
            <person name="Land M."/>
            <person name="Kyrpides N."/>
            <person name="Ivanova N."/>
            <person name="Richardson P."/>
        </authorList>
    </citation>
    <scope>NUCLEOTIDE SEQUENCE [LARGE SCALE GENOMIC DNA]</scope>
    <source>
        <strain evidence="29">ATCC BAA-621 / DSM 15236 / T118</strain>
    </source>
</reference>
<evidence type="ECO:0000256" key="9">
    <source>
        <dbReference type="ARBA" id="ARBA00022741"/>
    </source>
</evidence>
<evidence type="ECO:0000256" key="13">
    <source>
        <dbReference type="ARBA" id="ARBA00023012"/>
    </source>
</evidence>
<comment type="subunit">
    <text evidence="17">At low DSF concentrations, interacts with RpfF.</text>
</comment>
<evidence type="ECO:0000256" key="4">
    <source>
        <dbReference type="ARBA" id="ARBA00022475"/>
    </source>
</evidence>
<keyword evidence="10 28" id="KW-0418">Kinase</keyword>
<dbReference type="GO" id="GO:0000155">
    <property type="term" value="F:phosphorelay sensor kinase activity"/>
    <property type="evidence" value="ECO:0007669"/>
    <property type="project" value="InterPro"/>
</dbReference>
<evidence type="ECO:0000313" key="29">
    <source>
        <dbReference type="Proteomes" id="UP000008332"/>
    </source>
</evidence>
<evidence type="ECO:0000256" key="6">
    <source>
        <dbReference type="ARBA" id="ARBA00022679"/>
    </source>
</evidence>
<dbReference type="SUPFAM" id="SSF47384">
    <property type="entry name" value="Homodimeric domain of signal transducing histidine kinase"/>
    <property type="match status" value="1"/>
</dbReference>
<feature type="modified residue" description="4-aspartylphosphate" evidence="21">
    <location>
        <position position="754"/>
    </location>
</feature>
<proteinExistence type="predicted"/>
<dbReference type="NCBIfam" id="TIGR00229">
    <property type="entry name" value="sensory_box"/>
    <property type="match status" value="1"/>
</dbReference>
<dbReference type="STRING" id="338969.Rfer_1768"/>
<dbReference type="AlphaFoldDB" id="Q21XK6"/>
<evidence type="ECO:0000256" key="22">
    <source>
        <dbReference type="SAM" id="Phobius"/>
    </source>
</evidence>
<comment type="function">
    <text evidence="16">Member of the two-component regulatory system BvgS/BvgA. Phosphorylates BvgA via a four-step phosphorelay in response to environmental signals.</text>
</comment>
<evidence type="ECO:0000259" key="26">
    <source>
        <dbReference type="PROSITE" id="PS50113"/>
    </source>
</evidence>
<evidence type="ECO:0000259" key="27">
    <source>
        <dbReference type="PROSITE" id="PS50894"/>
    </source>
</evidence>
<evidence type="ECO:0000256" key="21">
    <source>
        <dbReference type="PROSITE-ProRule" id="PRU00169"/>
    </source>
</evidence>
<evidence type="ECO:0000256" key="17">
    <source>
        <dbReference type="ARBA" id="ARBA00064003"/>
    </source>
</evidence>
<dbReference type="eggNOG" id="COG0784">
    <property type="taxonomic scope" value="Bacteria"/>
</dbReference>
<evidence type="ECO:0000259" key="23">
    <source>
        <dbReference type="PROSITE" id="PS50109"/>
    </source>
</evidence>
<organism evidence="28 29">
    <name type="scientific">Albidiferax ferrireducens (strain ATCC BAA-621 / DSM 15236 / T118)</name>
    <name type="common">Rhodoferax ferrireducens</name>
    <dbReference type="NCBI Taxonomy" id="338969"/>
    <lineage>
        <taxon>Bacteria</taxon>
        <taxon>Pseudomonadati</taxon>
        <taxon>Pseudomonadota</taxon>
        <taxon>Betaproteobacteria</taxon>
        <taxon>Burkholderiales</taxon>
        <taxon>Comamonadaceae</taxon>
        <taxon>Rhodoferax</taxon>
    </lineage>
</organism>
<comment type="subcellular location">
    <subcellularLocation>
        <location evidence="2">Cell membrane</location>
        <topology evidence="2">Multi-pass membrane protein</topology>
    </subcellularLocation>
</comment>
<dbReference type="EC" id="2.7.13.3" evidence="3"/>
<dbReference type="Pfam" id="PF02518">
    <property type="entry name" value="HATPase_c"/>
    <property type="match status" value="1"/>
</dbReference>
<dbReference type="InterPro" id="IPR036641">
    <property type="entry name" value="HPT_dom_sf"/>
</dbReference>
<dbReference type="InterPro" id="IPR025201">
    <property type="entry name" value="KdpD_TM"/>
</dbReference>
<dbReference type="GO" id="GO:0005524">
    <property type="term" value="F:ATP binding"/>
    <property type="evidence" value="ECO:0007669"/>
    <property type="project" value="UniProtKB-KW"/>
</dbReference>
<dbReference type="InterPro" id="IPR000700">
    <property type="entry name" value="PAS-assoc_C"/>
</dbReference>
<dbReference type="Gene3D" id="3.30.565.10">
    <property type="entry name" value="Histidine kinase-like ATPase, C-terminal domain"/>
    <property type="match status" value="1"/>
</dbReference>
<dbReference type="PROSITE" id="PS50109">
    <property type="entry name" value="HIS_KIN"/>
    <property type="match status" value="1"/>
</dbReference>
<dbReference type="Gene3D" id="3.30.450.20">
    <property type="entry name" value="PAS domain"/>
    <property type="match status" value="1"/>
</dbReference>
<dbReference type="KEGG" id="rfr:Rfer_1768"/>
<dbReference type="PANTHER" id="PTHR45339">
    <property type="entry name" value="HYBRID SIGNAL TRANSDUCTION HISTIDINE KINASE J"/>
    <property type="match status" value="1"/>
</dbReference>
<dbReference type="PROSITE" id="PS50894">
    <property type="entry name" value="HPT"/>
    <property type="match status" value="1"/>
</dbReference>
<feature type="domain" description="PAS" evidence="25">
    <location>
        <begin position="197"/>
        <end position="240"/>
    </location>
</feature>
<accession>Q21XK6</accession>
<evidence type="ECO:0000256" key="14">
    <source>
        <dbReference type="ARBA" id="ARBA00023026"/>
    </source>
</evidence>
<dbReference type="Pfam" id="PF13493">
    <property type="entry name" value="DUF4118"/>
    <property type="match status" value="1"/>
</dbReference>
<keyword evidence="7 22" id="KW-0812">Transmembrane</keyword>
<dbReference type="PANTHER" id="PTHR45339:SF1">
    <property type="entry name" value="HYBRID SIGNAL TRANSDUCTION HISTIDINE KINASE J"/>
    <property type="match status" value="1"/>
</dbReference>
<dbReference type="SMART" id="SM00091">
    <property type="entry name" value="PAS"/>
    <property type="match status" value="1"/>
</dbReference>
<evidence type="ECO:0000259" key="25">
    <source>
        <dbReference type="PROSITE" id="PS50112"/>
    </source>
</evidence>
<dbReference type="eggNOG" id="COG2205">
    <property type="taxonomic scope" value="Bacteria"/>
</dbReference>
<feature type="modified residue" description="Phosphohistidine" evidence="20">
    <location>
        <position position="893"/>
    </location>
</feature>
<dbReference type="InterPro" id="IPR001610">
    <property type="entry name" value="PAC"/>
</dbReference>
<feature type="domain" description="Response regulatory" evidence="24">
    <location>
        <begin position="705"/>
        <end position="821"/>
    </location>
</feature>
<dbReference type="SMART" id="SM00388">
    <property type="entry name" value="HisKA"/>
    <property type="match status" value="1"/>
</dbReference>
<dbReference type="CDD" id="cd00130">
    <property type="entry name" value="PAS"/>
    <property type="match status" value="1"/>
</dbReference>
<dbReference type="PROSITE" id="PS50110">
    <property type="entry name" value="RESPONSE_REGULATORY"/>
    <property type="match status" value="2"/>
</dbReference>
<keyword evidence="12 22" id="KW-1133">Transmembrane helix</keyword>
<evidence type="ECO:0000256" key="1">
    <source>
        <dbReference type="ARBA" id="ARBA00000085"/>
    </source>
</evidence>
<dbReference type="SUPFAM" id="SSF55874">
    <property type="entry name" value="ATPase domain of HSP90 chaperone/DNA topoisomerase II/histidine kinase"/>
    <property type="match status" value="1"/>
</dbReference>
<evidence type="ECO:0000256" key="19">
    <source>
        <dbReference type="ARBA" id="ARBA00070152"/>
    </source>
</evidence>
<name>Q21XK6_ALBFT</name>
<evidence type="ECO:0000256" key="18">
    <source>
        <dbReference type="ARBA" id="ARBA00068150"/>
    </source>
</evidence>
<dbReference type="Pfam" id="PF01627">
    <property type="entry name" value="Hpt"/>
    <property type="match status" value="1"/>
</dbReference>
<dbReference type="InterPro" id="IPR003594">
    <property type="entry name" value="HATPase_dom"/>
</dbReference>
<evidence type="ECO:0000256" key="7">
    <source>
        <dbReference type="ARBA" id="ARBA00022692"/>
    </source>
</evidence>